<dbReference type="SUPFAM" id="SSF51905">
    <property type="entry name" value="FAD/NAD(P)-binding domain"/>
    <property type="match status" value="1"/>
</dbReference>
<evidence type="ECO:0000259" key="1">
    <source>
        <dbReference type="Pfam" id="PF01593"/>
    </source>
</evidence>
<dbReference type="InterPro" id="IPR050464">
    <property type="entry name" value="Zeta_carotene_desat/Oxidored"/>
</dbReference>
<dbReference type="AlphaFoldDB" id="A0A9W6HFN2"/>
<evidence type="ECO:0000313" key="2">
    <source>
        <dbReference type="EMBL" id="GLJ79477.1"/>
    </source>
</evidence>
<dbReference type="Gene3D" id="3.90.660.20">
    <property type="entry name" value="Protoporphyrinogen oxidase, mitochondrial, domain 2"/>
    <property type="match status" value="1"/>
</dbReference>
<dbReference type="Gene3D" id="3.50.50.60">
    <property type="entry name" value="FAD/NAD(P)-binding domain"/>
    <property type="match status" value="1"/>
</dbReference>
<dbReference type="Gene3D" id="1.10.3110.10">
    <property type="entry name" value="protoporphyrinogen ix oxidase, domain 3"/>
    <property type="match status" value="1"/>
</dbReference>
<organism evidence="2 3">
    <name type="scientific">Microbacterium imperiale</name>
    <dbReference type="NCBI Taxonomy" id="33884"/>
    <lineage>
        <taxon>Bacteria</taxon>
        <taxon>Bacillati</taxon>
        <taxon>Actinomycetota</taxon>
        <taxon>Actinomycetes</taxon>
        <taxon>Micrococcales</taxon>
        <taxon>Microbacteriaceae</taxon>
        <taxon>Microbacterium</taxon>
    </lineage>
</organism>
<comment type="caution">
    <text evidence="2">The sequence shown here is derived from an EMBL/GenBank/DDBJ whole genome shotgun (WGS) entry which is preliminary data.</text>
</comment>
<accession>A0A9W6HFN2</accession>
<gene>
    <name evidence="2" type="primary">hemY</name>
    <name evidence="2" type="ORF">GCM10017586_11590</name>
</gene>
<reference evidence="2" key="2">
    <citation type="submission" date="2023-01" db="EMBL/GenBank/DDBJ databases">
        <authorList>
            <person name="Sun Q."/>
            <person name="Evtushenko L."/>
        </authorList>
    </citation>
    <scope>NUCLEOTIDE SEQUENCE</scope>
    <source>
        <strain evidence="2">VKM Ac-1447</strain>
    </source>
</reference>
<feature type="domain" description="Amine oxidase" evidence="1">
    <location>
        <begin position="14"/>
        <end position="285"/>
    </location>
</feature>
<dbReference type="GO" id="GO:0016491">
    <property type="term" value="F:oxidoreductase activity"/>
    <property type="evidence" value="ECO:0007669"/>
    <property type="project" value="InterPro"/>
</dbReference>
<dbReference type="EMBL" id="BSEO01000001">
    <property type="protein sequence ID" value="GLJ79477.1"/>
    <property type="molecule type" value="Genomic_DNA"/>
</dbReference>
<dbReference type="RefSeq" id="WP_245338071.1">
    <property type="nucleotide sequence ID" value="NZ_BSEO01000001.1"/>
</dbReference>
<keyword evidence="3" id="KW-1185">Reference proteome</keyword>
<protein>
    <submittedName>
        <fullName evidence="2">Protoporphyrinogen oxidase</fullName>
    </submittedName>
</protein>
<sequence>MTSDADLVVIGGGIAGLVVALEAVTAGARVILLESDDRTGGMLRRGRIAGVEVDLGAESFAKRTDAVPRLIADFGLPLEVVSPRSGPAHLVSRRGVGAAGLWSRLPLPRRTVIGIPADPLAADVVAIIGERAAQRAAAEVLAAPIDPTASLADVVEERLGAGILADLVDPLCRSIYSQPAAAVPLPRLHPKMWAAFERTGSLLAAAAEVAPDAPGGTAVGGIAGGMWRLADAVATLALERGADIRTGVAVRTLDPNAGGVRVIASSGETLRAGNVVVATGPRGAASLLGRVTGTMDAADLDAAASAPIQPAVRLLTAAVTAADLGAEPVGSGVIVAPEAPTAAKALTHIDAKWAWARAALPVGTHLVRLSARADDTAGLDSATAIAREISHLTGARVDRDDIGEIITTRWDDAVVPAESAAWTDTVAEAAARGIRVTGAVAAGTGLASVIPHARALAHDLLTVTSDRKEP</sequence>
<dbReference type="InterPro" id="IPR002937">
    <property type="entry name" value="Amino_oxidase"/>
</dbReference>
<reference evidence="2" key="1">
    <citation type="journal article" date="2014" name="Int. J. Syst. Evol. Microbiol.">
        <title>Complete genome sequence of Corynebacterium casei LMG S-19264T (=DSM 44701T), isolated from a smear-ripened cheese.</title>
        <authorList>
            <consortium name="US DOE Joint Genome Institute (JGI-PGF)"/>
            <person name="Walter F."/>
            <person name="Albersmeier A."/>
            <person name="Kalinowski J."/>
            <person name="Ruckert C."/>
        </authorList>
    </citation>
    <scope>NUCLEOTIDE SEQUENCE</scope>
    <source>
        <strain evidence="2">VKM Ac-1447</strain>
    </source>
</reference>
<dbReference type="Pfam" id="PF01593">
    <property type="entry name" value="Amino_oxidase"/>
    <property type="match status" value="1"/>
</dbReference>
<evidence type="ECO:0000313" key="3">
    <source>
        <dbReference type="Proteomes" id="UP001142317"/>
    </source>
</evidence>
<dbReference type="InterPro" id="IPR036188">
    <property type="entry name" value="FAD/NAD-bd_sf"/>
</dbReference>
<dbReference type="Proteomes" id="UP001142317">
    <property type="component" value="Unassembled WGS sequence"/>
</dbReference>
<dbReference type="PRINTS" id="PR00411">
    <property type="entry name" value="PNDRDTASEI"/>
</dbReference>
<dbReference type="PANTHER" id="PTHR42923">
    <property type="entry name" value="PROTOPORPHYRINOGEN OXIDASE"/>
    <property type="match status" value="1"/>
</dbReference>
<name>A0A9W6HFN2_9MICO</name>
<proteinExistence type="predicted"/>
<dbReference type="PANTHER" id="PTHR42923:SF3">
    <property type="entry name" value="PROTOPORPHYRINOGEN OXIDASE"/>
    <property type="match status" value="1"/>
</dbReference>